<evidence type="ECO:0000259" key="2">
    <source>
        <dbReference type="Pfam" id="PF01557"/>
    </source>
</evidence>
<feature type="domain" description="Fumarylacetoacetase-like C-terminal" evidence="2">
    <location>
        <begin position="79"/>
        <end position="274"/>
    </location>
</feature>
<evidence type="ECO:0000313" key="4">
    <source>
        <dbReference type="Proteomes" id="UP000214603"/>
    </source>
</evidence>
<keyword evidence="3" id="KW-0378">Hydrolase</keyword>
<comment type="caution">
    <text evidence="3">The sequence shown here is derived from an EMBL/GenBank/DDBJ whole genome shotgun (WGS) entry which is preliminary data.</text>
</comment>
<dbReference type="EMBL" id="NJIH01000003">
    <property type="protein sequence ID" value="OWT64165.1"/>
    <property type="molecule type" value="Genomic_DNA"/>
</dbReference>
<dbReference type="AlphaFoldDB" id="A0A225MSE1"/>
<dbReference type="GO" id="GO:0018773">
    <property type="term" value="F:acetylpyruvate hydrolase activity"/>
    <property type="evidence" value="ECO:0007669"/>
    <property type="project" value="TreeGrafter"/>
</dbReference>
<name>A0A225MSE1_9BURK</name>
<reference evidence="4" key="1">
    <citation type="submission" date="2017-06" db="EMBL/GenBank/DDBJ databases">
        <title>Herbaspirillum phytohormonus sp. nov., isolated from the root nodule of Robinia pseudoacacia in lead-zinc mine.</title>
        <authorList>
            <person name="Fan M."/>
            <person name="Lin Y."/>
        </authorList>
    </citation>
    <scope>NUCLEOTIDE SEQUENCE [LARGE SCALE GENOMIC DNA]</scope>
    <source>
        <strain evidence="4">SC-089</strain>
    </source>
</reference>
<dbReference type="SUPFAM" id="SSF56529">
    <property type="entry name" value="FAH"/>
    <property type="match status" value="1"/>
</dbReference>
<dbReference type="InterPro" id="IPR011234">
    <property type="entry name" value="Fumarylacetoacetase-like_C"/>
</dbReference>
<dbReference type="Proteomes" id="UP000214603">
    <property type="component" value="Unassembled WGS sequence"/>
</dbReference>
<keyword evidence="1" id="KW-0479">Metal-binding</keyword>
<evidence type="ECO:0000313" key="3">
    <source>
        <dbReference type="EMBL" id="OWT64165.1"/>
    </source>
</evidence>
<dbReference type="OrthoDB" id="8582489at2"/>
<dbReference type="InterPro" id="IPR036663">
    <property type="entry name" value="Fumarylacetoacetase_C_sf"/>
</dbReference>
<dbReference type="Gene3D" id="3.90.850.10">
    <property type="entry name" value="Fumarylacetoacetase-like, C-terminal domain"/>
    <property type="match status" value="1"/>
</dbReference>
<dbReference type="PANTHER" id="PTHR11820">
    <property type="entry name" value="ACYLPYRUVASE"/>
    <property type="match status" value="1"/>
</dbReference>
<keyword evidence="4" id="KW-1185">Reference proteome</keyword>
<evidence type="ECO:0000256" key="1">
    <source>
        <dbReference type="ARBA" id="ARBA00022723"/>
    </source>
</evidence>
<gene>
    <name evidence="3" type="ORF">CEY11_05790</name>
</gene>
<protein>
    <submittedName>
        <fullName evidence="3">Fumarylacetoacetate hydrolase</fullName>
    </submittedName>
</protein>
<dbReference type="Pfam" id="PF01557">
    <property type="entry name" value="FAA_hydrolase"/>
    <property type="match status" value="1"/>
</dbReference>
<proteinExistence type="predicted"/>
<organism evidence="3 4">
    <name type="scientific">Candidimonas nitroreducens</name>
    <dbReference type="NCBI Taxonomy" id="683354"/>
    <lineage>
        <taxon>Bacteria</taxon>
        <taxon>Pseudomonadati</taxon>
        <taxon>Pseudomonadota</taxon>
        <taxon>Betaproteobacteria</taxon>
        <taxon>Burkholderiales</taxon>
        <taxon>Alcaligenaceae</taxon>
        <taxon>Candidimonas</taxon>
    </lineage>
</organism>
<dbReference type="GO" id="GO:0046872">
    <property type="term" value="F:metal ion binding"/>
    <property type="evidence" value="ECO:0007669"/>
    <property type="project" value="UniProtKB-KW"/>
</dbReference>
<dbReference type="PANTHER" id="PTHR11820:SF7">
    <property type="entry name" value="ACYLPYRUVASE FAHD1, MITOCHONDRIAL"/>
    <property type="match status" value="1"/>
</dbReference>
<sequence>MKLARFNGGRIGCVIDGTLRDVTDAAGIDPGFWPPIGVVKLVESFDGKRERLLAAAQAAAPIAIDSVRLENPMPWPNKLIAIPVNYHAHALEMSSPAISKNGGFFIKSASSLSGAGEPVLLPDLPGRAIHHEAELAVIIGRRCRHVARDQALDYVFGYGCLLDMTVRGKQERAIRKSYDTFTPLGPWITTADEVPDPAALRVQLWVNDELRQDALTRDMIVDVPEIIAMCSSVMTLEPGDVIATGTAEGVGPVVPGDTITIDITPGVGRMSVAVQQGEGGWNIAIPHRV</sequence>
<accession>A0A225MSE1</accession>